<evidence type="ECO:0000313" key="2">
    <source>
        <dbReference type="EMBL" id="VFK12775.1"/>
    </source>
</evidence>
<dbReference type="InterPro" id="IPR006531">
    <property type="entry name" value="Gp5/Vgr_OB"/>
</dbReference>
<dbReference type="AlphaFoldDB" id="A0A450W6W7"/>
<sequence>MSFDITEHDRQISNLIRIGIIEIVDHFNKRLRVRSGGVLTGWLPWPAEVGRNFIHWRPLRIGTQVILGSQSGDLEQATIIGMLYTQIFDSPSTDPALDLIEWNDGARISYNIDSGEMVIKAIGDLCIKAGGNIWIDSQTVHVFEGTPCQQ</sequence>
<gene>
    <name evidence="2" type="ORF">BECKLFY1418C_GA0070996_100181</name>
</gene>
<name>A0A450W6W7_9GAMM</name>
<accession>A0A450W6W7</accession>
<dbReference type="Pfam" id="PF04717">
    <property type="entry name" value="Phage_base_V"/>
    <property type="match status" value="1"/>
</dbReference>
<dbReference type="NCBIfam" id="TIGR01644">
    <property type="entry name" value="phage_P2_V"/>
    <property type="match status" value="1"/>
</dbReference>
<evidence type="ECO:0000259" key="1">
    <source>
        <dbReference type="Pfam" id="PF04717"/>
    </source>
</evidence>
<feature type="domain" description="Gp5/Type VI secretion system Vgr protein OB-fold" evidence="1">
    <location>
        <begin position="18"/>
        <end position="84"/>
    </location>
</feature>
<proteinExistence type="predicted"/>
<dbReference type="EMBL" id="CAADFN010000001">
    <property type="protein sequence ID" value="VFK12775.1"/>
    <property type="molecule type" value="Genomic_DNA"/>
</dbReference>
<dbReference type="InterPro" id="IPR037026">
    <property type="entry name" value="Vgr_OB-fold_dom_sf"/>
</dbReference>
<reference evidence="2" key="1">
    <citation type="submission" date="2019-02" db="EMBL/GenBank/DDBJ databases">
        <authorList>
            <person name="Gruber-Vodicka R. H."/>
            <person name="Seah K. B. B."/>
        </authorList>
    </citation>
    <scope>NUCLEOTIDE SEQUENCE</scope>
    <source>
        <strain evidence="2">BECK_BY7</strain>
    </source>
</reference>
<organism evidence="2">
    <name type="scientific">Candidatus Kentrum sp. LFY</name>
    <dbReference type="NCBI Taxonomy" id="2126342"/>
    <lineage>
        <taxon>Bacteria</taxon>
        <taxon>Pseudomonadati</taxon>
        <taxon>Pseudomonadota</taxon>
        <taxon>Gammaproteobacteria</taxon>
        <taxon>Candidatus Kentrum</taxon>
    </lineage>
</organism>
<protein>
    <submittedName>
        <fullName evidence="2">Phage baseplate assembly protein V</fullName>
    </submittedName>
</protein>
<dbReference type="Gene3D" id="6.20.150.10">
    <property type="match status" value="1"/>
</dbReference>
<dbReference type="Gene3D" id="2.40.50.230">
    <property type="entry name" value="Gp5 N-terminal domain"/>
    <property type="match status" value="1"/>
</dbReference>
<dbReference type="InterPro" id="IPR013046">
    <property type="entry name" value="GpV/Gp45"/>
</dbReference>